<evidence type="ECO:0000313" key="3">
    <source>
        <dbReference type="Proteomes" id="UP000195402"/>
    </source>
</evidence>
<dbReference type="PANTHER" id="PTHR34210:SF1">
    <property type="entry name" value="OS03G0274700 PROTEIN"/>
    <property type="match status" value="1"/>
</dbReference>
<dbReference type="FunCoup" id="A0A200Q9Q4">
    <property type="interactions" value="1814"/>
</dbReference>
<feature type="compositionally biased region" description="Polar residues" evidence="1">
    <location>
        <begin position="14"/>
        <end position="33"/>
    </location>
</feature>
<sequence length="294" mass="33107">MRRPGQFSEPGVNSYGSSQMQHMSAQRMQQGSGANHFPGRPDALPSDEEHPYISSKAEGQWQWDRDGPKGSNQMSSHIFEGKCCQRGDASRSFYQGQRLDPKIGLEKQANNDQRAQAHEQDMEIGYEESPYPQTFEGLEKKFHDDIMKLTKEQDEAEDAENARHRETIGEINAKYHVKLTALRAQHASRRDDFLRRESQARQNHYQQAGMSHYPNTTGLNDPHGYGGPTAAAVAAAAAEAAVGEGRRAYAAGSQFDSYRERAQYLEEARNHGFESTTRGPYPGGRVYNNNARYY</sequence>
<comment type="caution">
    <text evidence="2">The sequence shown here is derived from an EMBL/GenBank/DDBJ whole genome shotgun (WGS) entry which is preliminary data.</text>
</comment>
<dbReference type="Proteomes" id="UP000195402">
    <property type="component" value="Unassembled WGS sequence"/>
</dbReference>
<feature type="region of interest" description="Disordered" evidence="1">
    <location>
        <begin position="269"/>
        <end position="294"/>
    </location>
</feature>
<dbReference type="PANTHER" id="PTHR34210">
    <property type="entry name" value="OS01G0252900 PROTEIN"/>
    <property type="match status" value="1"/>
</dbReference>
<evidence type="ECO:0000256" key="1">
    <source>
        <dbReference type="SAM" id="MobiDB-lite"/>
    </source>
</evidence>
<dbReference type="STRING" id="56857.A0A200Q9Q4"/>
<evidence type="ECO:0000313" key="2">
    <source>
        <dbReference type="EMBL" id="OVA07192.1"/>
    </source>
</evidence>
<dbReference type="InParanoid" id="A0A200Q9Q4"/>
<protein>
    <submittedName>
        <fullName evidence="2">Uncharacterized protein</fullName>
    </submittedName>
</protein>
<accession>A0A200Q9Q4</accession>
<organism evidence="2 3">
    <name type="scientific">Macleaya cordata</name>
    <name type="common">Five-seeded plume-poppy</name>
    <name type="synonym">Bocconia cordata</name>
    <dbReference type="NCBI Taxonomy" id="56857"/>
    <lineage>
        <taxon>Eukaryota</taxon>
        <taxon>Viridiplantae</taxon>
        <taxon>Streptophyta</taxon>
        <taxon>Embryophyta</taxon>
        <taxon>Tracheophyta</taxon>
        <taxon>Spermatophyta</taxon>
        <taxon>Magnoliopsida</taxon>
        <taxon>Ranunculales</taxon>
        <taxon>Papaveraceae</taxon>
        <taxon>Papaveroideae</taxon>
        <taxon>Macleaya</taxon>
    </lineage>
</organism>
<name>A0A200Q9Q4_MACCD</name>
<gene>
    <name evidence="2" type="ORF">BVC80_1289g117</name>
</gene>
<feature type="region of interest" description="Disordered" evidence="1">
    <location>
        <begin position="1"/>
        <end position="79"/>
    </location>
</feature>
<dbReference type="OMA" id="DNNYPGR"/>
<dbReference type="OrthoDB" id="1899623at2759"/>
<proteinExistence type="predicted"/>
<dbReference type="EMBL" id="MVGT01002634">
    <property type="protein sequence ID" value="OVA07192.1"/>
    <property type="molecule type" value="Genomic_DNA"/>
</dbReference>
<keyword evidence="3" id="KW-1185">Reference proteome</keyword>
<dbReference type="AlphaFoldDB" id="A0A200Q9Q4"/>
<reference evidence="2 3" key="1">
    <citation type="journal article" date="2017" name="Mol. Plant">
        <title>The Genome of Medicinal Plant Macleaya cordata Provides New Insights into Benzylisoquinoline Alkaloids Metabolism.</title>
        <authorList>
            <person name="Liu X."/>
            <person name="Liu Y."/>
            <person name="Huang P."/>
            <person name="Ma Y."/>
            <person name="Qing Z."/>
            <person name="Tang Q."/>
            <person name="Cao H."/>
            <person name="Cheng P."/>
            <person name="Zheng Y."/>
            <person name="Yuan Z."/>
            <person name="Zhou Y."/>
            <person name="Liu J."/>
            <person name="Tang Z."/>
            <person name="Zhuo Y."/>
            <person name="Zhang Y."/>
            <person name="Yu L."/>
            <person name="Huang J."/>
            <person name="Yang P."/>
            <person name="Peng Q."/>
            <person name="Zhang J."/>
            <person name="Jiang W."/>
            <person name="Zhang Z."/>
            <person name="Lin K."/>
            <person name="Ro D.K."/>
            <person name="Chen X."/>
            <person name="Xiong X."/>
            <person name="Shang Y."/>
            <person name="Huang S."/>
            <person name="Zeng J."/>
        </authorList>
    </citation>
    <scope>NUCLEOTIDE SEQUENCE [LARGE SCALE GENOMIC DNA]</scope>
    <source>
        <strain evidence="3">cv. BLH2017</strain>
        <tissue evidence="2">Root</tissue>
    </source>
</reference>